<accession>A0A9P6EHG0</accession>
<reference evidence="1" key="1">
    <citation type="submission" date="2020-11" db="EMBL/GenBank/DDBJ databases">
        <authorList>
            <consortium name="DOE Joint Genome Institute"/>
            <person name="Ahrendt S."/>
            <person name="Riley R."/>
            <person name="Andreopoulos W."/>
            <person name="Labutti K."/>
            <person name="Pangilinan J."/>
            <person name="Ruiz-Duenas F.J."/>
            <person name="Barrasa J.M."/>
            <person name="Sanchez-Garcia M."/>
            <person name="Camarero S."/>
            <person name="Miyauchi S."/>
            <person name="Serrano A."/>
            <person name="Linde D."/>
            <person name="Babiker R."/>
            <person name="Drula E."/>
            <person name="Ayuso-Fernandez I."/>
            <person name="Pacheco R."/>
            <person name="Padilla G."/>
            <person name="Ferreira P."/>
            <person name="Barriuso J."/>
            <person name="Kellner H."/>
            <person name="Castanera R."/>
            <person name="Alfaro M."/>
            <person name="Ramirez L."/>
            <person name="Pisabarro A.G."/>
            <person name="Kuo A."/>
            <person name="Tritt A."/>
            <person name="Lipzen A."/>
            <person name="He G."/>
            <person name="Yan M."/>
            <person name="Ng V."/>
            <person name="Cullen D."/>
            <person name="Martin F."/>
            <person name="Rosso M.-N."/>
            <person name="Henrissat B."/>
            <person name="Hibbett D."/>
            <person name="Martinez A.T."/>
            <person name="Grigoriev I.V."/>
        </authorList>
    </citation>
    <scope>NUCLEOTIDE SEQUENCE</scope>
    <source>
        <strain evidence="1">CBS 506.95</strain>
    </source>
</reference>
<gene>
    <name evidence="1" type="ORF">CPB83DRAFT_853278</name>
</gene>
<comment type="caution">
    <text evidence="1">The sequence shown here is derived from an EMBL/GenBank/DDBJ whole genome shotgun (WGS) entry which is preliminary data.</text>
</comment>
<evidence type="ECO:0000313" key="2">
    <source>
        <dbReference type="Proteomes" id="UP000807306"/>
    </source>
</evidence>
<keyword evidence="2" id="KW-1185">Reference proteome</keyword>
<dbReference type="EMBL" id="MU157848">
    <property type="protein sequence ID" value="KAF9529125.1"/>
    <property type="molecule type" value="Genomic_DNA"/>
</dbReference>
<proteinExistence type="predicted"/>
<dbReference type="AlphaFoldDB" id="A0A9P6EHG0"/>
<dbReference type="Proteomes" id="UP000807306">
    <property type="component" value="Unassembled WGS sequence"/>
</dbReference>
<evidence type="ECO:0000313" key="1">
    <source>
        <dbReference type="EMBL" id="KAF9529125.1"/>
    </source>
</evidence>
<sequence>MCISPAGHVPKRQFHLVLFMVISLYVSRQIIQRSQGLNRTLLRREQRAFGSTWLN</sequence>
<name>A0A9P6EHG0_9AGAR</name>
<protein>
    <submittedName>
        <fullName evidence="1">Uncharacterized protein</fullName>
    </submittedName>
</protein>
<organism evidence="1 2">
    <name type="scientific">Crepidotus variabilis</name>
    <dbReference type="NCBI Taxonomy" id="179855"/>
    <lineage>
        <taxon>Eukaryota</taxon>
        <taxon>Fungi</taxon>
        <taxon>Dikarya</taxon>
        <taxon>Basidiomycota</taxon>
        <taxon>Agaricomycotina</taxon>
        <taxon>Agaricomycetes</taxon>
        <taxon>Agaricomycetidae</taxon>
        <taxon>Agaricales</taxon>
        <taxon>Agaricineae</taxon>
        <taxon>Crepidotaceae</taxon>
        <taxon>Crepidotus</taxon>
    </lineage>
</organism>